<keyword evidence="6" id="KW-1185">Reference proteome</keyword>
<dbReference type="PANTHER" id="PTHR43464">
    <property type="entry name" value="METHYLTRANSFERASE"/>
    <property type="match status" value="1"/>
</dbReference>
<dbReference type="GO" id="GO:0032259">
    <property type="term" value="P:methylation"/>
    <property type="evidence" value="ECO:0007669"/>
    <property type="project" value="UniProtKB-KW"/>
</dbReference>
<reference evidence="5 6" key="1">
    <citation type="submission" date="2015-10" db="EMBL/GenBank/DDBJ databases">
        <title>Corynebacteirum lowii and Corynebacterium oculi species nova, derived from human clinical disease and and emended description of Corynebacterium mastiditis.</title>
        <authorList>
            <person name="Bernard K."/>
            <person name="Pacheco A.L."/>
            <person name="Mcdougall C."/>
            <person name="Burtx T."/>
            <person name="Weibe D."/>
            <person name="Tyler S."/>
            <person name="Olson A.B."/>
            <person name="Cnockaert M."/>
            <person name="Eguchi H."/>
            <person name="Kuwahara T."/>
            <person name="Nakayama-Imaohji H."/>
            <person name="Boudewijins M."/>
            <person name="Van Hoecke F."/>
            <person name="Bernier A.-M."/>
            <person name="Vandamme P."/>
        </authorList>
    </citation>
    <scope>NUCLEOTIDE SEQUENCE [LARGE SCALE GENOMIC DNA]</scope>
    <source>
        <strain evidence="5 6">NML 130210</strain>
    </source>
</reference>
<keyword evidence="2 5" id="KW-0808">Transferase</keyword>
<dbReference type="Pfam" id="PF13649">
    <property type="entry name" value="Methyltransf_25"/>
    <property type="match status" value="1"/>
</dbReference>
<dbReference type="PATRIC" id="fig|1544416.3.peg.784"/>
<dbReference type="EMBL" id="LKST01000001">
    <property type="protein sequence ID" value="KQB85634.1"/>
    <property type="molecule type" value="Genomic_DNA"/>
</dbReference>
<dbReference type="PANTHER" id="PTHR43464:SF19">
    <property type="entry name" value="UBIQUINONE BIOSYNTHESIS O-METHYLTRANSFERASE, MITOCHONDRIAL"/>
    <property type="match status" value="1"/>
</dbReference>
<dbReference type="InterPro" id="IPR029063">
    <property type="entry name" value="SAM-dependent_MTases_sf"/>
</dbReference>
<organism evidence="5 6">
    <name type="scientific">Corynebacterium oculi</name>
    <dbReference type="NCBI Taxonomy" id="1544416"/>
    <lineage>
        <taxon>Bacteria</taxon>
        <taxon>Bacillati</taxon>
        <taxon>Actinomycetota</taxon>
        <taxon>Actinomycetes</taxon>
        <taxon>Mycobacteriales</taxon>
        <taxon>Corynebacteriaceae</taxon>
        <taxon>Corynebacterium</taxon>
    </lineage>
</organism>
<dbReference type="SUPFAM" id="SSF53335">
    <property type="entry name" value="S-adenosyl-L-methionine-dependent methyltransferases"/>
    <property type="match status" value="1"/>
</dbReference>
<feature type="domain" description="Methyltransferase" evidence="4">
    <location>
        <begin position="49"/>
        <end position="140"/>
    </location>
</feature>
<sequence length="195" mass="21599">MHTWTEILARNPQHSQQYAERWRRIAASGKDIFGEARLIDALVPRQARILDAGCGTGRIGGWLARRGHRVHGVDLDPVLIDYARQDYPEATWEVGDIGVDPLPREEYDVVVCAGNVMGFIAPKQREAAVRNIAQALAPGGRAAVGFGAGRGWEFPDFLDTCRGAGLAVEQRYSTWDLRPFTEDSEFLVALLTPRS</sequence>
<keyword evidence="1 5" id="KW-0489">Methyltransferase</keyword>
<evidence type="ECO:0000256" key="1">
    <source>
        <dbReference type="ARBA" id="ARBA00022603"/>
    </source>
</evidence>
<evidence type="ECO:0000313" key="6">
    <source>
        <dbReference type="Proteomes" id="UP000050517"/>
    </source>
</evidence>
<evidence type="ECO:0000256" key="3">
    <source>
        <dbReference type="ARBA" id="ARBA00022691"/>
    </source>
</evidence>
<accession>A0A0N8W040</accession>
<dbReference type="AlphaFoldDB" id="A0A0N8W040"/>
<keyword evidence="3" id="KW-0949">S-adenosyl-L-methionine</keyword>
<dbReference type="RefSeq" id="WP_055121938.1">
    <property type="nucleotide sequence ID" value="NZ_LKST01000001.1"/>
</dbReference>
<dbReference type="CDD" id="cd02440">
    <property type="entry name" value="AdoMet_MTases"/>
    <property type="match status" value="1"/>
</dbReference>
<dbReference type="Proteomes" id="UP000050517">
    <property type="component" value="Unassembled WGS sequence"/>
</dbReference>
<dbReference type="EC" id="2.1.1.11" evidence="5"/>
<name>A0A0N8W040_9CORY</name>
<dbReference type="STRING" id="1544416.Cocul_00781"/>
<gene>
    <name evidence="5" type="primary">bchM</name>
    <name evidence="5" type="ORF">Cocul_00781</name>
</gene>
<evidence type="ECO:0000313" key="5">
    <source>
        <dbReference type="EMBL" id="KQB85634.1"/>
    </source>
</evidence>
<evidence type="ECO:0000259" key="4">
    <source>
        <dbReference type="Pfam" id="PF13649"/>
    </source>
</evidence>
<evidence type="ECO:0000256" key="2">
    <source>
        <dbReference type="ARBA" id="ARBA00022679"/>
    </source>
</evidence>
<dbReference type="InterPro" id="IPR041698">
    <property type="entry name" value="Methyltransf_25"/>
</dbReference>
<dbReference type="GO" id="GO:0046406">
    <property type="term" value="F:magnesium protoporphyrin IX methyltransferase activity"/>
    <property type="evidence" value="ECO:0007669"/>
    <property type="project" value="UniProtKB-EC"/>
</dbReference>
<comment type="caution">
    <text evidence="5">The sequence shown here is derived from an EMBL/GenBank/DDBJ whole genome shotgun (WGS) entry which is preliminary data.</text>
</comment>
<protein>
    <submittedName>
        <fullName evidence="5">Magnesium-protoporphyrin O-methyltransferase</fullName>
        <ecNumber evidence="5">2.1.1.11</ecNumber>
    </submittedName>
</protein>
<proteinExistence type="predicted"/>
<dbReference type="OrthoDB" id="7062303at2"/>
<dbReference type="Gene3D" id="3.40.50.150">
    <property type="entry name" value="Vaccinia Virus protein VP39"/>
    <property type="match status" value="1"/>
</dbReference>